<feature type="region of interest" description="Disordered" evidence="8">
    <location>
        <begin position="1"/>
        <end position="21"/>
    </location>
</feature>
<gene>
    <name evidence="10" type="ORF">SAMN04488570_2581</name>
</gene>
<keyword evidence="11" id="KW-1185">Reference proteome</keyword>
<organism evidence="10 11">
    <name type="scientific">Nocardioides scoriae</name>
    <dbReference type="NCBI Taxonomy" id="642780"/>
    <lineage>
        <taxon>Bacteria</taxon>
        <taxon>Bacillati</taxon>
        <taxon>Actinomycetota</taxon>
        <taxon>Actinomycetes</taxon>
        <taxon>Propionibacteriales</taxon>
        <taxon>Nocardioidaceae</taxon>
        <taxon>Nocardioides</taxon>
    </lineage>
</organism>
<keyword evidence="3" id="KW-1003">Cell membrane</keyword>
<evidence type="ECO:0000256" key="8">
    <source>
        <dbReference type="SAM" id="MobiDB-lite"/>
    </source>
</evidence>
<feature type="transmembrane region" description="Helical" evidence="7">
    <location>
        <begin position="206"/>
        <end position="232"/>
    </location>
</feature>
<evidence type="ECO:0000256" key="7">
    <source>
        <dbReference type="RuleBase" id="RU363032"/>
    </source>
</evidence>
<evidence type="ECO:0000256" key="1">
    <source>
        <dbReference type="ARBA" id="ARBA00004141"/>
    </source>
</evidence>
<feature type="domain" description="ABC transmembrane type-1" evidence="9">
    <location>
        <begin position="476"/>
        <end position="656"/>
    </location>
</feature>
<evidence type="ECO:0000256" key="2">
    <source>
        <dbReference type="ARBA" id="ARBA00022448"/>
    </source>
</evidence>
<dbReference type="EMBL" id="LT629757">
    <property type="protein sequence ID" value="SDS74190.1"/>
    <property type="molecule type" value="Genomic_DNA"/>
</dbReference>
<dbReference type="InterPro" id="IPR035906">
    <property type="entry name" value="MetI-like_sf"/>
</dbReference>
<feature type="transmembrane region" description="Helical" evidence="7">
    <location>
        <begin position="161"/>
        <end position="185"/>
    </location>
</feature>
<dbReference type="AlphaFoldDB" id="A0A1H1UPI2"/>
<evidence type="ECO:0000256" key="3">
    <source>
        <dbReference type="ARBA" id="ARBA00022475"/>
    </source>
</evidence>
<evidence type="ECO:0000259" key="9">
    <source>
        <dbReference type="PROSITE" id="PS50928"/>
    </source>
</evidence>
<comment type="subcellular location">
    <subcellularLocation>
        <location evidence="7">Cell membrane</location>
        <topology evidence="7">Multi-pass membrane protein</topology>
    </subcellularLocation>
    <subcellularLocation>
        <location evidence="1">Membrane</location>
        <topology evidence="1">Multi-pass membrane protein</topology>
    </subcellularLocation>
</comment>
<dbReference type="Gene3D" id="1.10.3720.10">
    <property type="entry name" value="MetI-like"/>
    <property type="match status" value="2"/>
</dbReference>
<evidence type="ECO:0000256" key="5">
    <source>
        <dbReference type="ARBA" id="ARBA00022989"/>
    </source>
</evidence>
<dbReference type="RefSeq" id="WP_231916862.1">
    <property type="nucleotide sequence ID" value="NZ_LT629757.1"/>
</dbReference>
<accession>A0A1H1UPI2</accession>
<feature type="transmembrane region" description="Helical" evidence="7">
    <location>
        <begin position="276"/>
        <end position="296"/>
    </location>
</feature>
<feature type="domain" description="ABC transmembrane type-1" evidence="9">
    <location>
        <begin position="158"/>
        <end position="337"/>
    </location>
</feature>
<feature type="transmembrane region" description="Helical" evidence="7">
    <location>
        <begin position="27"/>
        <end position="47"/>
    </location>
</feature>
<proteinExistence type="inferred from homology"/>
<dbReference type="PANTHER" id="PTHR47737:SF1">
    <property type="entry name" value="GLYCINE BETAINE_PROLINE BETAINE TRANSPORT SYSTEM PERMEASE PROTEIN PROW"/>
    <property type="match status" value="1"/>
</dbReference>
<feature type="transmembrane region" description="Helical" evidence="7">
    <location>
        <begin position="360"/>
        <end position="380"/>
    </location>
</feature>
<dbReference type="GO" id="GO:0005275">
    <property type="term" value="F:amine transmembrane transporter activity"/>
    <property type="evidence" value="ECO:0007669"/>
    <property type="project" value="TreeGrafter"/>
</dbReference>
<feature type="transmembrane region" description="Helical" evidence="7">
    <location>
        <begin position="437"/>
        <end position="470"/>
    </location>
</feature>
<name>A0A1H1UPI2_9ACTN</name>
<dbReference type="GO" id="GO:0031460">
    <property type="term" value="P:glycine betaine transport"/>
    <property type="evidence" value="ECO:0007669"/>
    <property type="project" value="TreeGrafter"/>
</dbReference>
<sequence>MSTTAGTAVRAQEKEETDRSGDLGGGIPRWVLVIAVVVAWVALWSVFRGQDTLVLRGRDSTPLHDDLTGFRDAVLASRDTNPVIGLTTAIAEGFRNVFDFLQRLVSVPAFPRPVPQVGWLGVTALAAWVALAVANWRISLLVTGTFLAYGLLGFWSDSIDLLLVTGLAVFVTVLIGMPLAVAVGTSRRAKAVITPVLDAMQTMPTFVYLIPVVLFFGIGVSGAVVCTLVYALPPLIRIGGYGISAVSTTTIEATDSTGQTSWQRLLKVQLPMARKTIIVGLNQTTMAALSMAIIASYVNGPGLGKPVLQGLIRNDVGSSLVPGLLIVLTAIMLDRTTTAASERADLAARGHGLTGRTRQVLLAVVAVVALVCVYLSRTVLDLAEFPETGWGTSLANGLDSFVGSVVGALDGPGEVFKNAVTYGLLNPMQSLLAESPWWLAALAIALVAAALGGLRALLPAVVCLAGIWFFDLWNDAMVTLNMVLVATILVMLIAIVFGVWMARSHRVDVTLRPLLDAGQTIPAFVYLIPVLALFGSTRFTAIVAALVYAAPAAIKLVADGVKAVPETTLEASRSTGTTSWQEITQVQLPMARGSLVLAANQGLLYVLAMVVIGGLVGAGALGYDVVLGFSRSEEWGKGAAAGLTIVLLGIMLDRIGQRAAARTGEGVKVPLRRPSSAVAG</sequence>
<evidence type="ECO:0000256" key="6">
    <source>
        <dbReference type="ARBA" id="ARBA00023136"/>
    </source>
</evidence>
<keyword evidence="4 7" id="KW-0812">Transmembrane</keyword>
<dbReference type="Pfam" id="PF00528">
    <property type="entry name" value="BPD_transp_1"/>
    <property type="match status" value="2"/>
</dbReference>
<dbReference type="InterPro" id="IPR000515">
    <property type="entry name" value="MetI-like"/>
</dbReference>
<keyword evidence="6 7" id="KW-0472">Membrane</keyword>
<feature type="transmembrane region" description="Helical" evidence="7">
    <location>
        <begin position="635"/>
        <end position="652"/>
    </location>
</feature>
<dbReference type="FunFam" id="1.10.3720.10:FF:000001">
    <property type="entry name" value="Glycine betaine ABC transporter, permease"/>
    <property type="match status" value="1"/>
</dbReference>
<reference evidence="11" key="1">
    <citation type="submission" date="2016-10" db="EMBL/GenBank/DDBJ databases">
        <authorList>
            <person name="Varghese N."/>
            <person name="Submissions S."/>
        </authorList>
    </citation>
    <scope>NUCLEOTIDE SEQUENCE [LARGE SCALE GENOMIC DNA]</scope>
    <source>
        <strain evidence="11">DSM 22127</strain>
    </source>
</reference>
<keyword evidence="2 7" id="KW-0813">Transport</keyword>
<dbReference type="CDD" id="cd06261">
    <property type="entry name" value="TM_PBP2"/>
    <property type="match status" value="2"/>
</dbReference>
<protein>
    <submittedName>
        <fullName evidence="10">Glycine betaine/proline transport system permease protein</fullName>
    </submittedName>
</protein>
<dbReference type="GO" id="GO:0015226">
    <property type="term" value="F:carnitine transmembrane transporter activity"/>
    <property type="evidence" value="ECO:0007669"/>
    <property type="project" value="TreeGrafter"/>
</dbReference>
<evidence type="ECO:0000313" key="11">
    <source>
        <dbReference type="Proteomes" id="UP000198859"/>
    </source>
</evidence>
<dbReference type="Proteomes" id="UP000198859">
    <property type="component" value="Chromosome I"/>
</dbReference>
<feature type="transmembrane region" description="Helical" evidence="7">
    <location>
        <begin position="482"/>
        <end position="503"/>
    </location>
</feature>
<dbReference type="GO" id="GO:0015871">
    <property type="term" value="P:choline transport"/>
    <property type="evidence" value="ECO:0007669"/>
    <property type="project" value="TreeGrafter"/>
</dbReference>
<dbReference type="GO" id="GO:0043190">
    <property type="term" value="C:ATP-binding cassette (ABC) transporter complex"/>
    <property type="evidence" value="ECO:0007669"/>
    <property type="project" value="TreeGrafter"/>
</dbReference>
<feature type="transmembrane region" description="Helical" evidence="7">
    <location>
        <begin position="113"/>
        <end position="131"/>
    </location>
</feature>
<feature type="compositionally biased region" description="Basic and acidic residues" evidence="8">
    <location>
        <begin position="11"/>
        <end position="21"/>
    </location>
</feature>
<comment type="similarity">
    <text evidence="7">Belongs to the binding-protein-dependent transport system permease family.</text>
</comment>
<feature type="transmembrane region" description="Helical" evidence="7">
    <location>
        <begin position="523"/>
        <end position="548"/>
    </location>
</feature>
<dbReference type="SUPFAM" id="SSF161098">
    <property type="entry name" value="MetI-like"/>
    <property type="match status" value="2"/>
</dbReference>
<evidence type="ECO:0000313" key="10">
    <source>
        <dbReference type="EMBL" id="SDS74190.1"/>
    </source>
</evidence>
<feature type="transmembrane region" description="Helical" evidence="7">
    <location>
        <begin position="602"/>
        <end position="623"/>
    </location>
</feature>
<evidence type="ECO:0000256" key="4">
    <source>
        <dbReference type="ARBA" id="ARBA00022692"/>
    </source>
</evidence>
<dbReference type="STRING" id="642780.SAMN04488570_2581"/>
<dbReference type="PROSITE" id="PS50928">
    <property type="entry name" value="ABC_TM1"/>
    <property type="match status" value="2"/>
</dbReference>
<keyword evidence="5 7" id="KW-1133">Transmembrane helix</keyword>
<dbReference type="PANTHER" id="PTHR47737">
    <property type="entry name" value="GLYCINE BETAINE/PROLINE BETAINE TRANSPORT SYSTEM PERMEASE PROTEIN PROW"/>
    <property type="match status" value="1"/>
</dbReference>